<comment type="caution">
    <text evidence="1">The sequence shown here is derived from an EMBL/GenBank/DDBJ whole genome shotgun (WGS) entry which is preliminary data.</text>
</comment>
<accession>A0A392RF08</accession>
<evidence type="ECO:0000313" key="2">
    <source>
        <dbReference type="Proteomes" id="UP000265520"/>
    </source>
</evidence>
<keyword evidence="2" id="KW-1185">Reference proteome</keyword>
<reference evidence="1 2" key="1">
    <citation type="journal article" date="2018" name="Front. Plant Sci.">
        <title>Red Clover (Trifolium pratense) and Zigzag Clover (T. medium) - A Picture of Genomic Similarities and Differences.</title>
        <authorList>
            <person name="Dluhosova J."/>
            <person name="Istvanek J."/>
            <person name="Nedelnik J."/>
            <person name="Repkova J."/>
        </authorList>
    </citation>
    <scope>NUCLEOTIDE SEQUENCE [LARGE SCALE GENOMIC DNA]</scope>
    <source>
        <strain evidence="2">cv. 10/8</strain>
        <tissue evidence="1">Leaf</tissue>
    </source>
</reference>
<organism evidence="1 2">
    <name type="scientific">Trifolium medium</name>
    <dbReference type="NCBI Taxonomy" id="97028"/>
    <lineage>
        <taxon>Eukaryota</taxon>
        <taxon>Viridiplantae</taxon>
        <taxon>Streptophyta</taxon>
        <taxon>Embryophyta</taxon>
        <taxon>Tracheophyta</taxon>
        <taxon>Spermatophyta</taxon>
        <taxon>Magnoliopsida</taxon>
        <taxon>eudicotyledons</taxon>
        <taxon>Gunneridae</taxon>
        <taxon>Pentapetalae</taxon>
        <taxon>rosids</taxon>
        <taxon>fabids</taxon>
        <taxon>Fabales</taxon>
        <taxon>Fabaceae</taxon>
        <taxon>Papilionoideae</taxon>
        <taxon>50 kb inversion clade</taxon>
        <taxon>NPAAA clade</taxon>
        <taxon>Hologalegina</taxon>
        <taxon>IRL clade</taxon>
        <taxon>Trifolieae</taxon>
        <taxon>Trifolium</taxon>
    </lineage>
</organism>
<evidence type="ECO:0000313" key="1">
    <source>
        <dbReference type="EMBL" id="MCI35198.1"/>
    </source>
</evidence>
<dbReference type="Proteomes" id="UP000265520">
    <property type="component" value="Unassembled WGS sequence"/>
</dbReference>
<sequence>LVTGGLELSGGGWVVGTMREMGCRGGG</sequence>
<name>A0A392RF08_9FABA</name>
<dbReference type="EMBL" id="LXQA010221154">
    <property type="protein sequence ID" value="MCI35198.1"/>
    <property type="molecule type" value="Genomic_DNA"/>
</dbReference>
<feature type="non-terminal residue" evidence="1">
    <location>
        <position position="1"/>
    </location>
</feature>
<proteinExistence type="predicted"/>
<dbReference type="AlphaFoldDB" id="A0A392RF08"/>
<protein>
    <submittedName>
        <fullName evidence="1">Uncharacterized protein</fullName>
    </submittedName>
</protein>